<accession>A0A9P7N0K8</accession>
<evidence type="ECO:0000313" key="2">
    <source>
        <dbReference type="Proteomes" id="UP000748025"/>
    </source>
</evidence>
<protein>
    <submittedName>
        <fullName evidence="1">Uncharacterized protein</fullName>
    </submittedName>
</protein>
<dbReference type="AlphaFoldDB" id="A0A9P7N0K8"/>
<reference evidence="1" key="1">
    <citation type="journal article" date="2020" name="bioRxiv">
        <title>Whole genome comparisons of ergot fungi reveals the divergence and evolution of species within the genus Claviceps are the result of varying mechanisms driving genome evolution and host range expansion.</title>
        <authorList>
            <person name="Wyka S.A."/>
            <person name="Mondo S.J."/>
            <person name="Liu M."/>
            <person name="Dettman J."/>
            <person name="Nalam V."/>
            <person name="Broders K.D."/>
        </authorList>
    </citation>
    <scope>NUCLEOTIDE SEQUENCE</scope>
    <source>
        <strain evidence="1">CCC 602</strain>
    </source>
</reference>
<dbReference type="EMBL" id="SRPW01004835">
    <property type="protein sequence ID" value="KAG5980013.1"/>
    <property type="molecule type" value="Genomic_DNA"/>
</dbReference>
<organism evidence="1 2">
    <name type="scientific">Claviceps pusilla</name>
    <dbReference type="NCBI Taxonomy" id="123648"/>
    <lineage>
        <taxon>Eukaryota</taxon>
        <taxon>Fungi</taxon>
        <taxon>Dikarya</taxon>
        <taxon>Ascomycota</taxon>
        <taxon>Pezizomycotina</taxon>
        <taxon>Sordariomycetes</taxon>
        <taxon>Hypocreomycetidae</taxon>
        <taxon>Hypocreales</taxon>
        <taxon>Clavicipitaceae</taxon>
        <taxon>Claviceps</taxon>
    </lineage>
</organism>
<evidence type="ECO:0000313" key="1">
    <source>
        <dbReference type="EMBL" id="KAG5980013.1"/>
    </source>
</evidence>
<keyword evidence="2" id="KW-1185">Reference proteome</keyword>
<dbReference type="Proteomes" id="UP000748025">
    <property type="component" value="Unassembled WGS sequence"/>
</dbReference>
<sequence length="70" mass="7708">MYDRCRQALRLQLELIAEPDSVYSQEVVMEEAAPVATADTADTADSLAAEKKEKVAAVMARLEDVVRLLV</sequence>
<comment type="caution">
    <text evidence="1">The sequence shown here is derived from an EMBL/GenBank/DDBJ whole genome shotgun (WGS) entry which is preliminary data.</text>
</comment>
<gene>
    <name evidence="1" type="ORF">E4U43_006792</name>
</gene>
<proteinExistence type="predicted"/>
<name>A0A9P7N0K8_9HYPO</name>